<protein>
    <submittedName>
        <fullName evidence="2">Uncharacterized protein</fullName>
    </submittedName>
</protein>
<evidence type="ECO:0000313" key="3">
    <source>
        <dbReference type="Proteomes" id="UP000735302"/>
    </source>
</evidence>
<dbReference type="AlphaFoldDB" id="A0AAV3ZZU6"/>
<accession>A0AAV3ZZU6</accession>
<gene>
    <name evidence="2" type="ORF">PoB_002691800</name>
</gene>
<evidence type="ECO:0000313" key="2">
    <source>
        <dbReference type="EMBL" id="GFO00413.1"/>
    </source>
</evidence>
<dbReference type="Proteomes" id="UP000735302">
    <property type="component" value="Unassembled WGS sequence"/>
</dbReference>
<evidence type="ECO:0000256" key="1">
    <source>
        <dbReference type="SAM" id="MobiDB-lite"/>
    </source>
</evidence>
<feature type="compositionally biased region" description="Basic and acidic residues" evidence="1">
    <location>
        <begin position="131"/>
        <end position="143"/>
    </location>
</feature>
<proteinExistence type="predicted"/>
<dbReference type="EMBL" id="BLXT01003087">
    <property type="protein sequence ID" value="GFO00413.1"/>
    <property type="molecule type" value="Genomic_DNA"/>
</dbReference>
<reference evidence="2 3" key="1">
    <citation type="journal article" date="2021" name="Elife">
        <title>Chloroplast acquisition without the gene transfer in kleptoplastic sea slugs, Plakobranchus ocellatus.</title>
        <authorList>
            <person name="Maeda T."/>
            <person name="Takahashi S."/>
            <person name="Yoshida T."/>
            <person name="Shimamura S."/>
            <person name="Takaki Y."/>
            <person name="Nagai Y."/>
            <person name="Toyoda A."/>
            <person name="Suzuki Y."/>
            <person name="Arimoto A."/>
            <person name="Ishii H."/>
            <person name="Satoh N."/>
            <person name="Nishiyama T."/>
            <person name="Hasebe M."/>
            <person name="Maruyama T."/>
            <person name="Minagawa J."/>
            <person name="Obokata J."/>
            <person name="Shigenobu S."/>
        </authorList>
    </citation>
    <scope>NUCLEOTIDE SEQUENCE [LARGE SCALE GENOMIC DNA]</scope>
</reference>
<sequence>MKGFRKPEITYKCQVFVRNAIFSIPPTPSFSREMTTRKRRHITYSNTLTPKLHFFMINLEIRPSRLLQTFLQLTHDRDILSASSPTGGAREHIQNLPHFGTMCGKQRTELMLQNHLFGLRVGTVATRPPKHKEADTKEEESVSRRLSSRRTQETQQLPNRFWMDTWEHI</sequence>
<comment type="caution">
    <text evidence="2">The sequence shown here is derived from an EMBL/GenBank/DDBJ whole genome shotgun (WGS) entry which is preliminary data.</text>
</comment>
<organism evidence="2 3">
    <name type="scientific">Plakobranchus ocellatus</name>
    <dbReference type="NCBI Taxonomy" id="259542"/>
    <lineage>
        <taxon>Eukaryota</taxon>
        <taxon>Metazoa</taxon>
        <taxon>Spiralia</taxon>
        <taxon>Lophotrochozoa</taxon>
        <taxon>Mollusca</taxon>
        <taxon>Gastropoda</taxon>
        <taxon>Heterobranchia</taxon>
        <taxon>Euthyneura</taxon>
        <taxon>Panpulmonata</taxon>
        <taxon>Sacoglossa</taxon>
        <taxon>Placobranchoidea</taxon>
        <taxon>Plakobranchidae</taxon>
        <taxon>Plakobranchus</taxon>
    </lineage>
</organism>
<feature type="region of interest" description="Disordered" evidence="1">
    <location>
        <begin position="125"/>
        <end position="154"/>
    </location>
</feature>
<name>A0AAV3ZZU6_9GAST</name>
<keyword evidence="3" id="KW-1185">Reference proteome</keyword>